<comment type="caution">
    <text evidence="2">The sequence shown here is derived from an EMBL/GenBank/DDBJ whole genome shotgun (WGS) entry which is preliminary data.</text>
</comment>
<feature type="region of interest" description="Disordered" evidence="1">
    <location>
        <begin position="300"/>
        <end position="320"/>
    </location>
</feature>
<feature type="compositionally biased region" description="Acidic residues" evidence="1">
    <location>
        <begin position="311"/>
        <end position="320"/>
    </location>
</feature>
<dbReference type="RefSeq" id="XP_046071801.1">
    <property type="nucleotide sequence ID" value="XM_046214018.1"/>
</dbReference>
<feature type="compositionally biased region" description="Polar residues" evidence="1">
    <location>
        <begin position="219"/>
        <end position="231"/>
    </location>
</feature>
<dbReference type="Proteomes" id="UP001201262">
    <property type="component" value="Unassembled WGS sequence"/>
</dbReference>
<gene>
    <name evidence="2" type="ORF">BGW36DRAFT_358912</name>
</gene>
<dbReference type="EMBL" id="JAJTJA010000006">
    <property type="protein sequence ID" value="KAH8697100.1"/>
    <property type="molecule type" value="Genomic_DNA"/>
</dbReference>
<proteinExistence type="predicted"/>
<feature type="region of interest" description="Disordered" evidence="1">
    <location>
        <begin position="164"/>
        <end position="249"/>
    </location>
</feature>
<dbReference type="AlphaFoldDB" id="A0AAD4KQG9"/>
<evidence type="ECO:0000256" key="1">
    <source>
        <dbReference type="SAM" id="MobiDB-lite"/>
    </source>
</evidence>
<sequence length="320" mass="35389">MSNSTFWTEESEAGQDNTFTHIYVTYASCHVDGHITKGKKNKISRAKVEWDLIHCVHRDDNLPLSLKVACTSWVRIVFFELHSECVYGQLTTENNLQILHSDKFEPLWHEYKLKNDLSAQSVQRATPGYDVLQQCLCSPSTTLGGFSGPQSAFETVSKGAKAQGVKASSFRSQGTATGTSIPNGDFLFSGKPTKTRRTSFEGRAKRKPPPPASKKRSAQQNSRKSPISKSKNAFGKKKQPMRVGVVSTPSVPNPRIPAFSPKEMVKNTVLYEQPTTPVLRRALTGKEAYDEAMANLSDDIVIHGPSSGSEFSEDEESEEE</sequence>
<keyword evidence="3" id="KW-1185">Reference proteome</keyword>
<accession>A0AAD4KQG9</accession>
<organism evidence="2 3">
    <name type="scientific">Talaromyces proteolyticus</name>
    <dbReference type="NCBI Taxonomy" id="1131652"/>
    <lineage>
        <taxon>Eukaryota</taxon>
        <taxon>Fungi</taxon>
        <taxon>Dikarya</taxon>
        <taxon>Ascomycota</taxon>
        <taxon>Pezizomycotina</taxon>
        <taxon>Eurotiomycetes</taxon>
        <taxon>Eurotiomycetidae</taxon>
        <taxon>Eurotiales</taxon>
        <taxon>Trichocomaceae</taxon>
        <taxon>Talaromyces</taxon>
        <taxon>Talaromyces sect. Bacilispori</taxon>
    </lineage>
</organism>
<protein>
    <submittedName>
        <fullName evidence="2">Uncharacterized protein</fullName>
    </submittedName>
</protein>
<name>A0AAD4KQG9_9EURO</name>
<evidence type="ECO:0000313" key="3">
    <source>
        <dbReference type="Proteomes" id="UP001201262"/>
    </source>
</evidence>
<dbReference type="GeneID" id="70244305"/>
<reference evidence="2" key="1">
    <citation type="submission" date="2021-12" db="EMBL/GenBank/DDBJ databases">
        <title>Convergent genome expansion in fungi linked to evolution of root-endophyte symbiosis.</title>
        <authorList>
            <consortium name="DOE Joint Genome Institute"/>
            <person name="Ke Y.-H."/>
            <person name="Bonito G."/>
            <person name="Liao H.-L."/>
            <person name="Looney B."/>
            <person name="Rojas-Flechas A."/>
            <person name="Nash J."/>
            <person name="Hameed K."/>
            <person name="Schadt C."/>
            <person name="Martin F."/>
            <person name="Crous P.W."/>
            <person name="Miettinen O."/>
            <person name="Magnuson J.K."/>
            <person name="Labbe J."/>
            <person name="Jacobson D."/>
            <person name="Doktycz M.J."/>
            <person name="Veneault-Fourrey C."/>
            <person name="Kuo A."/>
            <person name="Mondo S."/>
            <person name="Calhoun S."/>
            <person name="Riley R."/>
            <person name="Ohm R."/>
            <person name="LaButti K."/>
            <person name="Andreopoulos B."/>
            <person name="Pangilinan J."/>
            <person name="Nolan M."/>
            <person name="Tritt A."/>
            <person name="Clum A."/>
            <person name="Lipzen A."/>
            <person name="Daum C."/>
            <person name="Barry K."/>
            <person name="Grigoriev I.V."/>
            <person name="Vilgalys R."/>
        </authorList>
    </citation>
    <scope>NUCLEOTIDE SEQUENCE</scope>
    <source>
        <strain evidence="2">PMI_201</strain>
    </source>
</reference>
<feature type="compositionally biased region" description="Polar residues" evidence="1">
    <location>
        <begin position="169"/>
        <end position="182"/>
    </location>
</feature>
<evidence type="ECO:0000313" key="2">
    <source>
        <dbReference type="EMBL" id="KAH8697100.1"/>
    </source>
</evidence>
<feature type="compositionally biased region" description="Basic residues" evidence="1">
    <location>
        <begin position="204"/>
        <end position="217"/>
    </location>
</feature>